<keyword evidence="2" id="KW-1185">Reference proteome</keyword>
<gene>
    <name evidence="1" type="ORF">Cboi01_000531500</name>
</gene>
<proteinExistence type="predicted"/>
<protein>
    <submittedName>
        <fullName evidence="1">Unnamed protein product</fullName>
    </submittedName>
</protein>
<dbReference type="EMBL" id="BSXV01004009">
    <property type="protein sequence ID" value="GME99514.1"/>
    <property type="molecule type" value="Genomic_DNA"/>
</dbReference>
<reference evidence="1" key="1">
    <citation type="submission" date="2023-04" db="EMBL/GenBank/DDBJ databases">
        <title>Candida boidinii NBRC 1967.</title>
        <authorList>
            <person name="Ichikawa N."/>
            <person name="Sato H."/>
            <person name="Tonouchi N."/>
        </authorList>
    </citation>
    <scope>NUCLEOTIDE SEQUENCE</scope>
    <source>
        <strain evidence="1">NBRC 1967</strain>
    </source>
</reference>
<name>A0ACB5U1R8_CANBO</name>
<organism evidence="1 2">
    <name type="scientific">Candida boidinii</name>
    <name type="common">Yeast</name>
    <dbReference type="NCBI Taxonomy" id="5477"/>
    <lineage>
        <taxon>Eukaryota</taxon>
        <taxon>Fungi</taxon>
        <taxon>Dikarya</taxon>
        <taxon>Ascomycota</taxon>
        <taxon>Saccharomycotina</taxon>
        <taxon>Pichiomycetes</taxon>
        <taxon>Pichiales</taxon>
        <taxon>Pichiaceae</taxon>
        <taxon>Ogataea</taxon>
        <taxon>Ogataea/Candida clade</taxon>
    </lineage>
</organism>
<accession>A0ACB5U1R8</accession>
<comment type="caution">
    <text evidence="1">The sequence shown here is derived from an EMBL/GenBank/DDBJ whole genome shotgun (WGS) entry which is preliminary data.</text>
</comment>
<evidence type="ECO:0000313" key="2">
    <source>
        <dbReference type="Proteomes" id="UP001165101"/>
    </source>
</evidence>
<dbReference type="Proteomes" id="UP001165101">
    <property type="component" value="Unassembled WGS sequence"/>
</dbReference>
<sequence>MSFQKQPNTIKIISGNSHPELADKISKRLALPISDIKGIQYSNLESSVIIGESIRDEDVYIIQTGCDTERINDFLMELLIMIHACKSASARKITAVIPNFPYARQDKKDKSRAPITAKLIANLLTTAGCNHVITLDLHASQIQGFFNIPVDNLYAEPNVLNWIKTNLDYKNSTLVSPDAGGAKRVAGIADKLDIPFAIIHKERARANEVSRMVLVGDVSDKTCILIDDMADTCGTLCKAADLLLSNKAKEVIAIVTHGIFSGNAIDKLNASTSLKKVVCTNSMPLSNTIELCNKIETIDISATLAEAIRRLHNGESVSYLFNNVVL</sequence>
<evidence type="ECO:0000313" key="1">
    <source>
        <dbReference type="EMBL" id="GME99514.1"/>
    </source>
</evidence>